<keyword evidence="5" id="KW-0812">Transmembrane</keyword>
<feature type="transmembrane region" description="Helical" evidence="5">
    <location>
        <begin position="7"/>
        <end position="29"/>
    </location>
</feature>
<dbReference type="PROSITE" id="PS00409">
    <property type="entry name" value="PROKAR_NTER_METHYL"/>
    <property type="match status" value="1"/>
</dbReference>
<comment type="subcellular location">
    <subcellularLocation>
        <location evidence="1">Cell outer membrane</location>
        <topology evidence="1">Single-pass membrane protein</topology>
    </subcellularLocation>
    <subcellularLocation>
        <location evidence="2">Periplasm</location>
    </subcellularLocation>
</comment>
<protein>
    <submittedName>
        <fullName evidence="6">N-terminal cleavage protein</fullName>
    </submittedName>
</protein>
<dbReference type="KEGG" id="fng:JM64_05380"/>
<dbReference type="InterPro" id="IPR045584">
    <property type="entry name" value="Pilin-like"/>
</dbReference>
<name>A0A172T363_FERPE</name>
<dbReference type="Proteomes" id="UP000077096">
    <property type="component" value="Chromosome"/>
</dbReference>
<dbReference type="InterPro" id="IPR012902">
    <property type="entry name" value="N_methyl_site"/>
</dbReference>
<evidence type="ECO:0000256" key="5">
    <source>
        <dbReference type="SAM" id="Phobius"/>
    </source>
</evidence>
<keyword evidence="5" id="KW-1133">Transmembrane helix</keyword>
<evidence type="ECO:0000256" key="2">
    <source>
        <dbReference type="ARBA" id="ARBA00004418"/>
    </source>
</evidence>
<dbReference type="Gene3D" id="3.30.700.10">
    <property type="entry name" value="Glycoprotein, Type 4 Pilin"/>
    <property type="match status" value="1"/>
</dbReference>
<dbReference type="GO" id="GO:0042597">
    <property type="term" value="C:periplasmic space"/>
    <property type="evidence" value="ECO:0007669"/>
    <property type="project" value="UniProtKB-SubCell"/>
</dbReference>
<keyword evidence="4" id="KW-0998">Cell outer membrane</keyword>
<keyword evidence="3" id="KW-0574">Periplasm</keyword>
<proteinExistence type="predicted"/>
<accession>A0A172T363</accession>
<reference evidence="6 7" key="1">
    <citation type="submission" date="2014-08" db="EMBL/GenBank/DDBJ databases">
        <title>Fervidobacterium pennivorans DYC genome.</title>
        <authorList>
            <person name="Wushke S."/>
        </authorList>
    </citation>
    <scope>NUCLEOTIDE SEQUENCE [LARGE SCALE GENOMIC DNA]</scope>
    <source>
        <strain evidence="6 7">DYC</strain>
    </source>
</reference>
<dbReference type="EMBL" id="CP011393">
    <property type="protein sequence ID" value="ANE41458.1"/>
    <property type="molecule type" value="Genomic_DNA"/>
</dbReference>
<evidence type="ECO:0000256" key="3">
    <source>
        <dbReference type="ARBA" id="ARBA00022764"/>
    </source>
</evidence>
<dbReference type="GO" id="GO:0009279">
    <property type="term" value="C:cell outer membrane"/>
    <property type="evidence" value="ECO:0007669"/>
    <property type="project" value="UniProtKB-SubCell"/>
</dbReference>
<keyword evidence="5" id="KW-0472">Membrane</keyword>
<evidence type="ECO:0000313" key="6">
    <source>
        <dbReference type="EMBL" id="ANE41458.1"/>
    </source>
</evidence>
<evidence type="ECO:0000256" key="4">
    <source>
        <dbReference type="ARBA" id="ARBA00023237"/>
    </source>
</evidence>
<dbReference type="OrthoDB" id="9795612at2"/>
<dbReference type="Pfam" id="PF07963">
    <property type="entry name" value="N_methyl"/>
    <property type="match status" value="1"/>
</dbReference>
<dbReference type="SUPFAM" id="SSF54523">
    <property type="entry name" value="Pili subunits"/>
    <property type="match status" value="1"/>
</dbReference>
<organism evidence="6 7">
    <name type="scientific">Fervidobacterium pennivorans</name>
    <dbReference type="NCBI Taxonomy" id="93466"/>
    <lineage>
        <taxon>Bacteria</taxon>
        <taxon>Thermotogati</taxon>
        <taxon>Thermotogota</taxon>
        <taxon>Thermotogae</taxon>
        <taxon>Thermotogales</taxon>
        <taxon>Fervidobacteriaceae</taxon>
        <taxon>Fervidobacterium</taxon>
    </lineage>
</organism>
<sequence length="134" mass="15046">MRRGFTLIELLIVMSIIAALMSVATPLGLNAIAQAKATNVAANFRTLQQALVQMITLEPNPPKNPDADILQYLYEQKYISTKPLGFEVRYNEERKAYIIKYTQSDIDPLKVKNVYSSIEIDDATGQLVLYVPLP</sequence>
<dbReference type="NCBIfam" id="TIGR02532">
    <property type="entry name" value="IV_pilin_GFxxxE"/>
    <property type="match status" value="1"/>
</dbReference>
<gene>
    <name evidence="6" type="ORF">JM64_05380</name>
</gene>
<evidence type="ECO:0000256" key="1">
    <source>
        <dbReference type="ARBA" id="ARBA00004203"/>
    </source>
</evidence>
<dbReference type="PATRIC" id="fig|93466.3.peg.1139"/>
<dbReference type="AlphaFoldDB" id="A0A172T363"/>
<evidence type="ECO:0000313" key="7">
    <source>
        <dbReference type="Proteomes" id="UP000077096"/>
    </source>
</evidence>